<dbReference type="PANTHER" id="PTHR22674:SF6">
    <property type="entry name" value="NTPASE KAP FAMILY P-LOOP DOMAIN-CONTAINING PROTEIN 1"/>
    <property type="match status" value="1"/>
</dbReference>
<evidence type="ECO:0000313" key="3">
    <source>
        <dbReference type="EMBL" id="MBC6112353.1"/>
    </source>
</evidence>
<dbReference type="RefSeq" id="WP_187072779.1">
    <property type="nucleotide sequence ID" value="NZ_JACRYL010000019.1"/>
</dbReference>
<feature type="transmembrane region" description="Helical" evidence="1">
    <location>
        <begin position="72"/>
        <end position="93"/>
    </location>
</feature>
<evidence type="ECO:0000313" key="4">
    <source>
        <dbReference type="Proteomes" id="UP000652755"/>
    </source>
</evidence>
<accession>A0ABR7KW75</accession>
<keyword evidence="1" id="KW-0472">Membrane</keyword>
<keyword evidence="1" id="KW-1133">Transmembrane helix</keyword>
<dbReference type="EMBL" id="JACRYL010000019">
    <property type="protein sequence ID" value="MBC6112353.1"/>
    <property type="molecule type" value="Genomic_DNA"/>
</dbReference>
<proteinExistence type="predicted"/>
<dbReference type="InterPro" id="IPR052754">
    <property type="entry name" value="NTPase_KAP_P-loop"/>
</dbReference>
<protein>
    <submittedName>
        <fullName evidence="3">AAA family ATPase</fullName>
    </submittedName>
</protein>
<keyword evidence="4" id="KW-1185">Reference proteome</keyword>
<dbReference type="Pfam" id="PF07693">
    <property type="entry name" value="KAP_NTPase"/>
    <property type="match status" value="1"/>
</dbReference>
<gene>
    <name evidence="3" type="ORF">H7U22_18170</name>
</gene>
<evidence type="ECO:0000256" key="1">
    <source>
        <dbReference type="SAM" id="Phobius"/>
    </source>
</evidence>
<feature type="transmembrane region" description="Helical" evidence="1">
    <location>
        <begin position="7"/>
        <end position="27"/>
    </location>
</feature>
<dbReference type="PANTHER" id="PTHR22674">
    <property type="entry name" value="NTPASE, KAP FAMILY P-LOOP DOMAIN-CONTAINING 1"/>
    <property type="match status" value="1"/>
</dbReference>
<feature type="domain" description="KAP NTPase" evidence="2">
    <location>
        <begin position="158"/>
        <end position="428"/>
    </location>
</feature>
<dbReference type="InterPro" id="IPR011646">
    <property type="entry name" value="KAP_P-loop"/>
</dbReference>
<dbReference type="Gene3D" id="3.40.50.300">
    <property type="entry name" value="P-loop containing nucleotide triphosphate hydrolases"/>
    <property type="match status" value="1"/>
</dbReference>
<feature type="transmembrane region" description="Helical" evidence="1">
    <location>
        <begin position="47"/>
        <end position="65"/>
    </location>
</feature>
<sequence length="839" mass="97947">MKLNRYTLPVIVASLFAALLFFFRLPVSRLLDIILVRPLFADVKDGVWTDLVLYAVLLVLAYWTAKSQTRTFLYRLVLYGLIFYGFQRVNSYWVFYRLSTFDELVYWDLFAVTLLLLVPLSYVLREKSNDSATGNNEGFIEDNAVTDVEDDHFRRSIAAKEIARLILLTRNNKSFAIGILGEYGSGKTSFLNLIHSELSGNDVLKIAFDPWSAGSPETIRREFFDLLASKVAEVDLSVSSLIYSYGRRLAGFDARSLSWLNWLGFLGNKGSVQSSGEYQRINEILRATGRKIVITIDDLDRLHPVEIMEVLKLIRNTANFSNVFYLVGYDKGYVQGAIKALNEAGSLDYLDKIFQLEIPLPKREEDDLLVTLQARLKEMVTPEHYAVFENIMIPNGFRSRYEKAYSGVLRQGRDVVRFINGFKIIYKLIGEEVDFECLVLLELIKFRFPAIYELIYAQHDVFLYEQPLRSSHQQYYSPVMVKDEGSTKRSDEISLFKTHIEKLGWLSPEEVSLLDGLFMALFKGSLYHHPDSKNSISYPLYFEIYFRYRLSQRDLSDKDFKAALASGHMREYMDYCASHGLHKELMVRLMQEDINKDRRHFEQIIRWIFAFGRTYVQKESKFSFDYEALVDKIYNYHNHTTDKLYKKDIDAYKRFIDHLFGAAIAPFLFENELLYHVKKKGEGFVLSLSEMTAHQYSYFTQMAGSGHGLSEDTLWLFYGAREHYRVPADERGAYYEKWRFEPSLAVKMKQYLADKDPKEFLKFSIQQDMRDRSQAFIHREVMEMFDAPSEYRSLVAENPALDDEIQKEYLELFDKLSETNFQQYTEIDLKTELHKPERG</sequence>
<dbReference type="Proteomes" id="UP000652755">
    <property type="component" value="Unassembled WGS sequence"/>
</dbReference>
<comment type="caution">
    <text evidence="3">The sequence shown here is derived from an EMBL/GenBank/DDBJ whole genome shotgun (WGS) entry which is preliminary data.</text>
</comment>
<organism evidence="3 4">
    <name type="scientific">Pedobacter fastidiosus</name>
    <dbReference type="NCBI Taxonomy" id="2765361"/>
    <lineage>
        <taxon>Bacteria</taxon>
        <taxon>Pseudomonadati</taxon>
        <taxon>Bacteroidota</taxon>
        <taxon>Sphingobacteriia</taxon>
        <taxon>Sphingobacteriales</taxon>
        <taxon>Sphingobacteriaceae</taxon>
        <taxon>Pedobacter</taxon>
    </lineage>
</organism>
<keyword evidence="1" id="KW-0812">Transmembrane</keyword>
<dbReference type="SUPFAM" id="SSF52540">
    <property type="entry name" value="P-loop containing nucleoside triphosphate hydrolases"/>
    <property type="match status" value="1"/>
</dbReference>
<name>A0ABR7KW75_9SPHI</name>
<reference evidence="3 4" key="1">
    <citation type="submission" date="2020-08" db="EMBL/GenBank/DDBJ databases">
        <authorList>
            <person name="Sun Q."/>
            <person name="Inoue M."/>
        </authorList>
    </citation>
    <scope>NUCLEOTIDE SEQUENCE [LARGE SCALE GENOMIC DNA]</scope>
    <source>
        <strain evidence="3 4">CCM 8938</strain>
    </source>
</reference>
<evidence type="ECO:0000259" key="2">
    <source>
        <dbReference type="Pfam" id="PF07693"/>
    </source>
</evidence>
<dbReference type="InterPro" id="IPR027417">
    <property type="entry name" value="P-loop_NTPase"/>
</dbReference>